<name>A0A3N7HT59_9BURK</name>
<dbReference type="RefSeq" id="WP_124540990.1">
    <property type="nucleotide sequence ID" value="NZ_QUSW01000003.1"/>
</dbReference>
<gene>
    <name evidence="2" type="ORF">DZC73_14310</name>
</gene>
<dbReference type="Gene3D" id="3.40.630.30">
    <property type="match status" value="1"/>
</dbReference>
<dbReference type="GO" id="GO:0016747">
    <property type="term" value="F:acyltransferase activity, transferring groups other than amino-acyl groups"/>
    <property type="evidence" value="ECO:0007669"/>
    <property type="project" value="InterPro"/>
</dbReference>
<dbReference type="EMBL" id="QUSW01000003">
    <property type="protein sequence ID" value="RQP24456.1"/>
    <property type="molecule type" value="Genomic_DNA"/>
</dbReference>
<accession>A0A3N7HT59</accession>
<protein>
    <submittedName>
        <fullName evidence="2">GNAT family N-acetyltransferase</fullName>
    </submittedName>
</protein>
<dbReference type="InterPro" id="IPR017255">
    <property type="entry name" value="AcTrfase_GNAT_prd"/>
</dbReference>
<dbReference type="SUPFAM" id="SSF55729">
    <property type="entry name" value="Acyl-CoA N-acyltransferases (Nat)"/>
    <property type="match status" value="1"/>
</dbReference>
<dbReference type="PIRSF" id="PIRSF037663">
    <property type="entry name" value="Acetyltransf_GNAT_prd"/>
    <property type="match status" value="1"/>
</dbReference>
<keyword evidence="2" id="KW-0808">Transferase</keyword>
<reference evidence="2 3" key="2">
    <citation type="submission" date="2018-12" db="EMBL/GenBank/DDBJ databases">
        <title>Rhizobacter gummiphilus sp. nov., a rubber-degrading bacterium isolated from the soil of a botanical garden in Japan.</title>
        <authorList>
            <person name="Shunsuke S.S."/>
        </authorList>
    </citation>
    <scope>NUCLEOTIDE SEQUENCE [LARGE SCALE GENOMIC DNA]</scope>
    <source>
        <strain evidence="2 3">S-16</strain>
    </source>
</reference>
<dbReference type="AlphaFoldDB" id="A0A3N7HT59"/>
<dbReference type="Proteomes" id="UP000267464">
    <property type="component" value="Unassembled WGS sequence"/>
</dbReference>
<proteinExistence type="predicted"/>
<dbReference type="OrthoDB" id="8593648at2"/>
<feature type="domain" description="N-acetyltransferase" evidence="1">
    <location>
        <begin position="1"/>
        <end position="145"/>
    </location>
</feature>
<dbReference type="CDD" id="cd04301">
    <property type="entry name" value="NAT_SF"/>
    <property type="match status" value="1"/>
</dbReference>
<keyword evidence="3" id="KW-1185">Reference proteome</keyword>
<sequence>MQTRPLVGSDYDRISPIVDQWWGGRPVAHLLPRLFFQHFSNTSFAIDGDDGVQGFLVGLRSQSNPLLAYIHFIGIAPPSRGRGLGRLLYSQFFDSVKALGCTDVECITSPVNTGSVQFHRAMGFSLVDSGLEQNGFPVVADEAGPGQHRVKFRRHLA</sequence>
<dbReference type="Pfam" id="PF00583">
    <property type="entry name" value="Acetyltransf_1"/>
    <property type="match status" value="1"/>
</dbReference>
<evidence type="ECO:0000313" key="3">
    <source>
        <dbReference type="Proteomes" id="UP000267464"/>
    </source>
</evidence>
<dbReference type="InterPro" id="IPR016181">
    <property type="entry name" value="Acyl_CoA_acyltransferase"/>
</dbReference>
<evidence type="ECO:0000313" key="2">
    <source>
        <dbReference type="EMBL" id="RQP24456.1"/>
    </source>
</evidence>
<organism evidence="2 3">
    <name type="scientific">Piscinibacter terrae</name>
    <dbReference type="NCBI Taxonomy" id="2496871"/>
    <lineage>
        <taxon>Bacteria</taxon>
        <taxon>Pseudomonadati</taxon>
        <taxon>Pseudomonadota</taxon>
        <taxon>Betaproteobacteria</taxon>
        <taxon>Burkholderiales</taxon>
        <taxon>Sphaerotilaceae</taxon>
        <taxon>Piscinibacter</taxon>
    </lineage>
</organism>
<evidence type="ECO:0000259" key="1">
    <source>
        <dbReference type="PROSITE" id="PS51186"/>
    </source>
</evidence>
<dbReference type="PROSITE" id="PS51186">
    <property type="entry name" value="GNAT"/>
    <property type="match status" value="1"/>
</dbReference>
<dbReference type="InterPro" id="IPR000182">
    <property type="entry name" value="GNAT_dom"/>
</dbReference>
<reference evidence="2 3" key="1">
    <citation type="submission" date="2018-08" db="EMBL/GenBank/DDBJ databases">
        <authorList>
            <person name="Khan S.A."/>
            <person name="Jeon C.O."/>
            <person name="Chun B.H."/>
            <person name="Jeong S.E."/>
        </authorList>
    </citation>
    <scope>NUCLEOTIDE SEQUENCE [LARGE SCALE GENOMIC DNA]</scope>
    <source>
        <strain evidence="2 3">S-16</strain>
    </source>
</reference>
<comment type="caution">
    <text evidence="2">The sequence shown here is derived from an EMBL/GenBank/DDBJ whole genome shotgun (WGS) entry which is preliminary data.</text>
</comment>